<evidence type="ECO:0000313" key="2">
    <source>
        <dbReference type="EMBL" id="HIR50538.1"/>
    </source>
</evidence>
<comment type="caution">
    <text evidence="2">The sequence shown here is derived from an EMBL/GenBank/DDBJ whole genome shotgun (WGS) entry which is preliminary data.</text>
</comment>
<dbReference type="EMBL" id="DVHE01000038">
    <property type="protein sequence ID" value="HIR50538.1"/>
    <property type="molecule type" value="Genomic_DNA"/>
</dbReference>
<accession>A0A9D1DH42</accession>
<dbReference type="PANTHER" id="PTHR30399:SF1">
    <property type="entry name" value="UTP PYROPHOSPHATASE"/>
    <property type="match status" value="1"/>
</dbReference>
<dbReference type="Proteomes" id="UP000824239">
    <property type="component" value="Unassembled WGS sequence"/>
</dbReference>
<dbReference type="PANTHER" id="PTHR30399">
    <property type="entry name" value="UNCHARACTERIZED PROTEIN YGJP"/>
    <property type="match status" value="1"/>
</dbReference>
<dbReference type="Gene3D" id="3.30.2010.10">
    <property type="entry name" value="Metalloproteases ('zincins'), catalytic domain"/>
    <property type="match status" value="1"/>
</dbReference>
<organism evidence="2 3">
    <name type="scientific">Candidatus Avoscillospira avicola</name>
    <dbReference type="NCBI Taxonomy" id="2840706"/>
    <lineage>
        <taxon>Bacteria</taxon>
        <taxon>Bacillati</taxon>
        <taxon>Bacillota</taxon>
        <taxon>Clostridia</taxon>
        <taxon>Eubacteriales</taxon>
        <taxon>Oscillospiraceae</taxon>
        <taxon>Oscillospiraceae incertae sedis</taxon>
        <taxon>Candidatus Avoscillospira</taxon>
    </lineage>
</organism>
<protein>
    <submittedName>
        <fullName evidence="2">M48 family metallopeptidase</fullName>
    </submittedName>
</protein>
<reference evidence="2" key="2">
    <citation type="journal article" date="2021" name="PeerJ">
        <title>Extensive microbial diversity within the chicken gut microbiome revealed by metagenomics and culture.</title>
        <authorList>
            <person name="Gilroy R."/>
            <person name="Ravi A."/>
            <person name="Getino M."/>
            <person name="Pursley I."/>
            <person name="Horton D.L."/>
            <person name="Alikhan N.F."/>
            <person name="Baker D."/>
            <person name="Gharbi K."/>
            <person name="Hall N."/>
            <person name="Watson M."/>
            <person name="Adriaenssens E.M."/>
            <person name="Foster-Nyarko E."/>
            <person name="Jarju S."/>
            <person name="Secka A."/>
            <person name="Antonio M."/>
            <person name="Oren A."/>
            <person name="Chaudhuri R.R."/>
            <person name="La Ragione R."/>
            <person name="Hildebrand F."/>
            <person name="Pallen M.J."/>
        </authorList>
    </citation>
    <scope>NUCLEOTIDE SEQUENCE</scope>
    <source>
        <strain evidence="2">ChiBcec15-4380</strain>
    </source>
</reference>
<feature type="domain" description="YgjP-like metallopeptidase" evidence="1">
    <location>
        <begin position="11"/>
        <end position="64"/>
    </location>
</feature>
<evidence type="ECO:0000259" key="1">
    <source>
        <dbReference type="Pfam" id="PF01863"/>
    </source>
</evidence>
<gene>
    <name evidence="2" type="ORF">IAA53_04520</name>
</gene>
<dbReference type="InterPro" id="IPR002725">
    <property type="entry name" value="YgjP-like_metallopeptidase"/>
</dbReference>
<name>A0A9D1DH42_9FIRM</name>
<dbReference type="CDD" id="cd07344">
    <property type="entry name" value="M48_yhfN_like"/>
    <property type="match status" value="1"/>
</dbReference>
<evidence type="ECO:0000313" key="3">
    <source>
        <dbReference type="Proteomes" id="UP000824239"/>
    </source>
</evidence>
<feature type="domain" description="YgjP-like metallopeptidase" evidence="1">
    <location>
        <begin position="69"/>
        <end position="168"/>
    </location>
</feature>
<proteinExistence type="predicted"/>
<reference evidence="2" key="1">
    <citation type="submission" date="2020-10" db="EMBL/GenBank/DDBJ databases">
        <authorList>
            <person name="Gilroy R."/>
        </authorList>
    </citation>
    <scope>NUCLEOTIDE SEQUENCE</scope>
    <source>
        <strain evidence="2">ChiBcec15-4380</strain>
    </source>
</reference>
<dbReference type="AlphaFoldDB" id="A0A9D1DH42"/>
<dbReference type="Pfam" id="PF01863">
    <property type="entry name" value="YgjP-like"/>
    <property type="match status" value="2"/>
</dbReference>
<dbReference type="InterPro" id="IPR053136">
    <property type="entry name" value="UTP_pyrophosphatase-like"/>
</dbReference>
<sequence length="170" mass="19434">MDYELIRSSRRTLALEITREGRVLLRAPHQATQEQIDSFFRSRRAWLETHLERVEAHLAAHPTPDAAQAQALRAKALEVLPGRVQYYGARMGLKPVSLTITGAKTRFGSCSSQGRISFSWLLMQYPREAVDYVVVHELAHLVHQNHGPEFYKLVASVLPDYRQRAALLRF</sequence>